<dbReference type="InterPro" id="IPR051639">
    <property type="entry name" value="BCD1"/>
</dbReference>
<dbReference type="GO" id="GO:0008270">
    <property type="term" value="F:zinc ion binding"/>
    <property type="evidence" value="ECO:0007669"/>
    <property type="project" value="UniProtKB-UniRule"/>
</dbReference>
<feature type="compositionally biased region" description="Gly residues" evidence="8">
    <location>
        <begin position="472"/>
        <end position="486"/>
    </location>
</feature>
<dbReference type="PANTHER" id="PTHR13483">
    <property type="entry name" value="BOX C_D SNORNA PROTEIN 1-RELATED"/>
    <property type="match status" value="1"/>
</dbReference>
<dbReference type="InterPro" id="IPR007529">
    <property type="entry name" value="Znf_HIT"/>
</dbReference>
<reference evidence="10" key="1">
    <citation type="journal article" date="2020" name="bioRxiv">
        <title>Comparative genomics of Chlamydomonas.</title>
        <authorList>
            <person name="Craig R.J."/>
            <person name="Hasan A.R."/>
            <person name="Ness R.W."/>
            <person name="Keightley P.D."/>
        </authorList>
    </citation>
    <scope>NUCLEOTIDE SEQUENCE</scope>
    <source>
        <strain evidence="10">CCAP 11/173</strain>
    </source>
</reference>
<dbReference type="GO" id="GO:0000463">
    <property type="term" value="P:maturation of LSU-rRNA from tricistronic rRNA transcript (SSU-rRNA, 5.8S rRNA, LSU-rRNA)"/>
    <property type="evidence" value="ECO:0007669"/>
    <property type="project" value="TreeGrafter"/>
</dbReference>
<dbReference type="CDD" id="cd23023">
    <property type="entry name" value="zf-HIT_BCD1"/>
    <property type="match status" value="1"/>
</dbReference>
<keyword evidence="11" id="KW-1185">Reference proteome</keyword>
<feature type="compositionally biased region" description="Basic and acidic residues" evidence="8">
    <location>
        <begin position="1"/>
        <end position="11"/>
    </location>
</feature>
<sequence>MSEQNDGKEASGVHGDAEEEGDVLPLRQQAPPCEQCGAAASKYRCPGCGCRTCSLGCVNTHKSSTGCSGKRDRTAFVGMKEFDDKALLSDFRLLEEIGRADDVARRCRPPAAKPQLPAHLASLVYQGSWRSVKLLIMPPGMAKRKANTTRYDARNRTMFWRVEWRFPGAPAAGSSGCIECVDERVDEKAVVGEVLAAHLRHPAPNYVPLRPYAKAGLGALRVFMRKEKTPANAPAYFPIDTSKPLASQLASRTIIEYPVFIVALPHEAANYPPPPMLQPPPRPAGQQAGHQQGAPPQQQGVQGAGPQQPGTLVGTVQPPPPPPPRRPQPAPQQLPQVPLSGSGLPQAAHPQAHTPLAPPTAAATTAVSGSGVGQDASYPDQPHGKRPRVDGAEAGGNLAAGKSSDSGGAPGIAPTGLGSGPQSQGGSAVGSGKPGGGPPPQDENEIELDVGQGLPEGLVFYYGDDSEEEGDGQPGAGLAAGVGSAGRVGDSGQKGDENEIVLDDL</sequence>
<feature type="compositionally biased region" description="Pro residues" evidence="8">
    <location>
        <begin position="271"/>
        <end position="283"/>
    </location>
</feature>
<evidence type="ECO:0000256" key="7">
    <source>
        <dbReference type="PROSITE-ProRule" id="PRU00453"/>
    </source>
</evidence>
<dbReference type="GO" id="GO:0000492">
    <property type="term" value="P:box C/D snoRNP assembly"/>
    <property type="evidence" value="ECO:0007669"/>
    <property type="project" value="TreeGrafter"/>
</dbReference>
<feature type="compositionally biased region" description="Low complexity" evidence="8">
    <location>
        <begin position="284"/>
        <end position="310"/>
    </location>
</feature>
<comment type="similarity">
    <text evidence="6">Belongs to the BCD1 family.</text>
</comment>
<dbReference type="GO" id="GO:0048254">
    <property type="term" value="P:snoRNA localization"/>
    <property type="evidence" value="ECO:0007669"/>
    <property type="project" value="TreeGrafter"/>
</dbReference>
<comment type="function">
    <text evidence="5">Required for box C/D snoRNAs accumulation involved in snoRNA processing, snoRNA transport to the nucleolus and ribosome biogenesis.</text>
</comment>
<dbReference type="Gene3D" id="3.30.60.190">
    <property type="match status" value="1"/>
</dbReference>
<evidence type="ECO:0000256" key="3">
    <source>
        <dbReference type="ARBA" id="ARBA00022771"/>
    </source>
</evidence>
<dbReference type="EMBL" id="JAEHOD010000077">
    <property type="protein sequence ID" value="KAG2430752.1"/>
    <property type="molecule type" value="Genomic_DNA"/>
</dbReference>
<keyword evidence="1" id="KW-0597">Phosphoprotein</keyword>
<protein>
    <recommendedName>
        <fullName evidence="9">HIT-type domain-containing protein</fullName>
    </recommendedName>
</protein>
<organism evidence="10 11">
    <name type="scientific">Chlamydomonas schloesseri</name>
    <dbReference type="NCBI Taxonomy" id="2026947"/>
    <lineage>
        <taxon>Eukaryota</taxon>
        <taxon>Viridiplantae</taxon>
        <taxon>Chlorophyta</taxon>
        <taxon>core chlorophytes</taxon>
        <taxon>Chlorophyceae</taxon>
        <taxon>CS clade</taxon>
        <taxon>Chlamydomonadales</taxon>
        <taxon>Chlamydomonadaceae</taxon>
        <taxon>Chlamydomonas</taxon>
    </lineage>
</organism>
<dbReference type="AlphaFoldDB" id="A0A835VVD7"/>
<evidence type="ECO:0000313" key="10">
    <source>
        <dbReference type="EMBL" id="KAG2430752.1"/>
    </source>
</evidence>
<feature type="region of interest" description="Disordered" evidence="8">
    <location>
        <begin position="271"/>
        <end position="505"/>
    </location>
</feature>
<evidence type="ECO:0000256" key="2">
    <source>
        <dbReference type="ARBA" id="ARBA00022723"/>
    </source>
</evidence>
<dbReference type="GO" id="GO:0005634">
    <property type="term" value="C:nucleus"/>
    <property type="evidence" value="ECO:0007669"/>
    <property type="project" value="TreeGrafter"/>
</dbReference>
<accession>A0A835VVD7</accession>
<keyword evidence="2" id="KW-0479">Metal-binding</keyword>
<dbReference type="Pfam" id="PF25790">
    <property type="entry name" value="BCD1"/>
    <property type="match status" value="1"/>
</dbReference>
<feature type="domain" description="HIT-type" evidence="9">
    <location>
        <begin position="33"/>
        <end position="67"/>
    </location>
</feature>
<dbReference type="GO" id="GO:0070761">
    <property type="term" value="C:pre-snoRNP complex"/>
    <property type="evidence" value="ECO:0007669"/>
    <property type="project" value="TreeGrafter"/>
</dbReference>
<gene>
    <name evidence="10" type="ORF">HYH02_013591</name>
</gene>
<dbReference type="PROSITE" id="PS51083">
    <property type="entry name" value="ZF_HIT"/>
    <property type="match status" value="1"/>
</dbReference>
<keyword evidence="3 7" id="KW-0863">Zinc-finger</keyword>
<feature type="compositionally biased region" description="Pro residues" evidence="8">
    <location>
        <begin position="317"/>
        <end position="332"/>
    </location>
</feature>
<dbReference type="InterPro" id="IPR057721">
    <property type="entry name" value="BCD1_alpha/beta"/>
</dbReference>
<name>A0A835VVD7_9CHLO</name>
<evidence type="ECO:0000256" key="5">
    <source>
        <dbReference type="ARBA" id="ARBA00049598"/>
    </source>
</evidence>
<evidence type="ECO:0000256" key="6">
    <source>
        <dbReference type="ARBA" id="ARBA00049654"/>
    </source>
</evidence>
<feature type="compositionally biased region" description="Low complexity" evidence="8">
    <location>
        <begin position="333"/>
        <end position="366"/>
    </location>
</feature>
<evidence type="ECO:0000256" key="1">
    <source>
        <dbReference type="ARBA" id="ARBA00022553"/>
    </source>
</evidence>
<proteinExistence type="inferred from homology"/>
<dbReference type="OrthoDB" id="272357at2759"/>
<evidence type="ECO:0000256" key="4">
    <source>
        <dbReference type="ARBA" id="ARBA00022833"/>
    </source>
</evidence>
<dbReference type="PANTHER" id="PTHR13483:SF3">
    <property type="entry name" value="BOX C_D SNORNA PROTEIN 1"/>
    <property type="match status" value="1"/>
</dbReference>
<evidence type="ECO:0000259" key="9">
    <source>
        <dbReference type="PROSITE" id="PS51083"/>
    </source>
</evidence>
<evidence type="ECO:0000256" key="8">
    <source>
        <dbReference type="SAM" id="MobiDB-lite"/>
    </source>
</evidence>
<evidence type="ECO:0000313" key="11">
    <source>
        <dbReference type="Proteomes" id="UP000613740"/>
    </source>
</evidence>
<keyword evidence="4" id="KW-0862">Zinc</keyword>
<comment type="caution">
    <text evidence="10">The sequence shown here is derived from an EMBL/GenBank/DDBJ whole genome shotgun (WGS) entry which is preliminary data.</text>
</comment>
<dbReference type="Proteomes" id="UP000613740">
    <property type="component" value="Unassembled WGS sequence"/>
</dbReference>
<feature type="region of interest" description="Disordered" evidence="8">
    <location>
        <begin position="1"/>
        <end position="20"/>
    </location>
</feature>
<dbReference type="Pfam" id="PF04438">
    <property type="entry name" value="zf-HIT"/>
    <property type="match status" value="1"/>
</dbReference>
<dbReference type="SUPFAM" id="SSF144232">
    <property type="entry name" value="HIT/MYND zinc finger-like"/>
    <property type="match status" value="1"/>
</dbReference>